<evidence type="ECO:0000256" key="1">
    <source>
        <dbReference type="SAM" id="Phobius"/>
    </source>
</evidence>
<name>A0A0J8VCN6_9GAMM</name>
<dbReference type="RefSeq" id="WP_048898070.1">
    <property type="nucleotide sequence ID" value="NZ_AP024852.1"/>
</dbReference>
<comment type="caution">
    <text evidence="2">The sequence shown here is derived from an EMBL/GenBank/DDBJ whole genome shotgun (WGS) entry which is preliminary data.</text>
</comment>
<protein>
    <submittedName>
        <fullName evidence="2">Uncharacterized protein</fullName>
    </submittedName>
</protein>
<dbReference type="EMBL" id="PYLZ01000006">
    <property type="protein sequence ID" value="PSW24158.1"/>
    <property type="molecule type" value="Genomic_DNA"/>
</dbReference>
<keyword evidence="1" id="KW-0472">Membrane</keyword>
<keyword evidence="3" id="KW-1185">Reference proteome</keyword>
<proteinExistence type="predicted"/>
<evidence type="ECO:0000313" key="3">
    <source>
        <dbReference type="Proteomes" id="UP000240481"/>
    </source>
</evidence>
<gene>
    <name evidence="2" type="ORF">C9I94_12530</name>
</gene>
<dbReference type="Proteomes" id="UP000240481">
    <property type="component" value="Unassembled WGS sequence"/>
</dbReference>
<dbReference type="AlphaFoldDB" id="A0A0J8VCN6"/>
<sequence>MDIKKSHGFSTLLITVVISLIMALYVFSLLSVELFNSKKTQNVIISQELKSKSASGLQCAVDIILRSGQKPTSTSIDYAPCVDAVITAIQIPATSTYKVTSTATAGDAESTMSQLFMSSSMNGVKSAFSSSGDIVFNVSQTIDPYEGVKAGTGYNCSAIRSGGKVIIENGGDIVVRHPHDQNGHQKKDADKQLINCNSSHLTVSPKSSADYLGDIEENITDLDLFYDNFGMKRDSWAEAKNLFDTVITGEKRVETIEINQVSTDVEFLYVPGCGGKIQTIIDANQKEIDKVKVTPDYKPALTKYIWIDGTCSLNGMTYKQTADDAAGITVVIKDGLVTNGGSPTSFHGNLFVFDYSMTDAQLLAAWQTATVDEKANVANYDLSQMPFYFRGTFQTRGAFNLDSPNRQCRVEGSFQPGYSKGKVDYEESPFGKTVMLEGSWHDF</sequence>
<keyword evidence="1" id="KW-0812">Transmembrane</keyword>
<keyword evidence="1" id="KW-1133">Transmembrane helix</keyword>
<dbReference type="STRING" id="680026.AB733_06745"/>
<evidence type="ECO:0000313" key="2">
    <source>
        <dbReference type="EMBL" id="PSW24158.1"/>
    </source>
</evidence>
<organism evidence="2 3">
    <name type="scientific">Photobacterium swingsii</name>
    <dbReference type="NCBI Taxonomy" id="680026"/>
    <lineage>
        <taxon>Bacteria</taxon>
        <taxon>Pseudomonadati</taxon>
        <taxon>Pseudomonadota</taxon>
        <taxon>Gammaproteobacteria</taxon>
        <taxon>Vibrionales</taxon>
        <taxon>Vibrionaceae</taxon>
        <taxon>Photobacterium</taxon>
    </lineage>
</organism>
<feature type="transmembrane region" description="Helical" evidence="1">
    <location>
        <begin position="12"/>
        <end position="32"/>
    </location>
</feature>
<dbReference type="OrthoDB" id="5814101at2"/>
<accession>A0A0J8VCN6</accession>
<reference evidence="2 3" key="1">
    <citation type="submission" date="2018-01" db="EMBL/GenBank/DDBJ databases">
        <title>Whole genome sequencing of Histamine producing bacteria.</title>
        <authorList>
            <person name="Butler K."/>
        </authorList>
    </citation>
    <scope>NUCLEOTIDE SEQUENCE [LARGE SCALE GENOMIC DNA]</scope>
    <source>
        <strain evidence="2 3">DSM 24669</strain>
    </source>
</reference>